<feature type="transmembrane region" description="Helical" evidence="2">
    <location>
        <begin position="220"/>
        <end position="237"/>
    </location>
</feature>
<keyword evidence="2" id="KW-0812">Transmembrane</keyword>
<dbReference type="EMBL" id="CAEQ01001192">
    <property type="protein sequence ID" value="CCD13573.1"/>
    <property type="molecule type" value="Genomic_DNA"/>
</dbReference>
<name>F9W8N8_TRYCI</name>
<feature type="region of interest" description="Disordered" evidence="1">
    <location>
        <begin position="29"/>
        <end position="68"/>
    </location>
</feature>
<evidence type="ECO:0000256" key="2">
    <source>
        <dbReference type="SAM" id="Phobius"/>
    </source>
</evidence>
<evidence type="ECO:0000256" key="1">
    <source>
        <dbReference type="SAM" id="MobiDB-lite"/>
    </source>
</evidence>
<gene>
    <name evidence="3" type="ORF">TCIL3000_0_43150</name>
</gene>
<protein>
    <submittedName>
        <fullName evidence="3">WGS project CAEQ00000000 data, annotated contig 1755</fullName>
    </submittedName>
</protein>
<keyword evidence="2" id="KW-1133">Transmembrane helix</keyword>
<dbReference type="VEuPathDB" id="TriTrypDB:TcIL3000_0_43150"/>
<evidence type="ECO:0000313" key="3">
    <source>
        <dbReference type="EMBL" id="CCD13573.1"/>
    </source>
</evidence>
<dbReference type="Proteomes" id="UP000000702">
    <property type="component" value="Unassembled WGS sequence"/>
</dbReference>
<reference evidence="4" key="1">
    <citation type="submission" date="2011-07" db="EMBL/GenBank/DDBJ databases">
        <title>Divergent evolution of antigenic variation in African trypanosomes.</title>
        <authorList>
            <person name="Jackson A.P."/>
            <person name="Berry A."/>
            <person name="Allison H.C."/>
            <person name="Burton P."/>
            <person name="Anderson J."/>
            <person name="Aslett M."/>
            <person name="Brown R."/>
            <person name="Corton N."/>
            <person name="Harris D."/>
            <person name="Hauser H."/>
            <person name="Gamble J."/>
            <person name="Gilderthorp R."/>
            <person name="McQuillan J."/>
            <person name="Quail M.A."/>
            <person name="Sanders M."/>
            <person name="Van Tonder A."/>
            <person name="Ginger M.L."/>
            <person name="Donelson J.E."/>
            <person name="Field M.C."/>
            <person name="Barry J.D."/>
            <person name="Berriman M."/>
            <person name="Hertz-Fowler C."/>
        </authorList>
    </citation>
    <scope>NUCLEOTIDE SEQUENCE [LARGE SCALE GENOMIC DNA]</scope>
    <source>
        <strain evidence="4">IL3000</strain>
    </source>
</reference>
<organism evidence="3 4">
    <name type="scientific">Trypanosoma congolense (strain IL3000)</name>
    <dbReference type="NCBI Taxonomy" id="1068625"/>
    <lineage>
        <taxon>Eukaryota</taxon>
        <taxon>Discoba</taxon>
        <taxon>Euglenozoa</taxon>
        <taxon>Kinetoplastea</taxon>
        <taxon>Metakinetoplastina</taxon>
        <taxon>Trypanosomatida</taxon>
        <taxon>Trypanosomatidae</taxon>
        <taxon>Trypanosoma</taxon>
        <taxon>Nannomonas</taxon>
    </lineage>
</organism>
<proteinExistence type="predicted"/>
<keyword evidence="4" id="KW-1185">Reference proteome</keyword>
<evidence type="ECO:0000313" key="4">
    <source>
        <dbReference type="Proteomes" id="UP000000702"/>
    </source>
</evidence>
<dbReference type="AlphaFoldDB" id="F9W8N8"/>
<accession>F9W8N8</accession>
<keyword evidence="2" id="KW-0472">Membrane</keyword>
<sequence>MEKLPRFLLRNALETAMYVPTTPFVPPCPIRHANGPDAESGQEEDRASSTNDSRGGDAARLDGSGPPPGPLILKWSTRIQEVLRAGCWSWELVPLADFLTEEWSFHVDEGNRPTASLAAFLKVAARYVSHEKRREDILLAMSHKVENLNNLVIRDYQYVHHVGVHTLDQWDGMQETFRLEVRWVTSTILDAACEKIWVKKHRRGKPRGNKKTRITPPTPMLIYIFACWLLFFITYVYERK</sequence>
<comment type="caution">
    <text evidence="3">The sequence shown here is derived from an EMBL/GenBank/DDBJ whole genome shotgun (WGS) entry which is preliminary data.</text>
</comment>
<reference evidence="3 4" key="2">
    <citation type="journal article" date="2012" name="Proc. Natl. Acad. Sci. U.S.A.">
        <title>Antigenic diversity is generated by distinct evolutionary mechanisms in African trypanosome species.</title>
        <authorList>
            <person name="Jackson A.P."/>
            <person name="Berry A."/>
            <person name="Aslett M."/>
            <person name="Allison H.C."/>
            <person name="Burton P."/>
            <person name="Vavrova-Anderson J."/>
            <person name="Brown R."/>
            <person name="Browne H."/>
            <person name="Corton N."/>
            <person name="Hauser H."/>
            <person name="Gamble J."/>
            <person name="Gilderthorp R."/>
            <person name="Marcello L."/>
            <person name="McQuillan J."/>
            <person name="Otto T.D."/>
            <person name="Quail M.A."/>
            <person name="Sanders M.J."/>
            <person name="van Tonder A."/>
            <person name="Ginger M.L."/>
            <person name="Field M.C."/>
            <person name="Barry J.D."/>
            <person name="Hertz-Fowler C."/>
            <person name="Berriman M."/>
        </authorList>
    </citation>
    <scope>NUCLEOTIDE SEQUENCE [LARGE SCALE GENOMIC DNA]</scope>
    <source>
        <strain evidence="3 4">IL3000</strain>
    </source>
</reference>